<keyword evidence="13" id="KW-1185">Reference proteome</keyword>
<dbReference type="STRING" id="1401685.P857_1112"/>
<dbReference type="EC" id="4.2.1.24" evidence="3"/>
<dbReference type="InterPro" id="IPR013785">
    <property type="entry name" value="Aldolase_TIM"/>
</dbReference>
<keyword evidence="6" id="KW-0456">Lyase</keyword>
<dbReference type="PIRSF" id="PIRSF001415">
    <property type="entry name" value="Porphbilin_synth"/>
    <property type="match status" value="1"/>
</dbReference>
<feature type="active site" description="Schiff-base intermediate with substrate" evidence="10">
    <location>
        <position position="235"/>
    </location>
</feature>
<comment type="pathway">
    <text evidence="1">Porphyrin-containing compound metabolism; protoporphyrin-IX biosynthesis; coproporphyrinogen-III from 5-aminolevulinate: step 1/4.</text>
</comment>
<dbReference type="SUPFAM" id="SSF51569">
    <property type="entry name" value="Aldolase"/>
    <property type="match status" value="1"/>
</dbReference>
<sequence length="304" mass="33741">MLQETSLSVNDLILPVFIKDNITKSERIESMPNTYRYSPDTVLSLVEELIKLRVPAIALFPVVSKSLKSNCADEAFNPDNSICRAIKKIKQYFGNQIGIISDIALDPYTDSAHDGVLSEDRSVNNDKSVEIMCKQALVHVAAGVDIVAPSCMMDGITHSLKVALDDTQFYNIPIMAYSAKFHSSLYQPFRNAIESSSNLGNVDKSGYQINVPNRKEALQSIEKDITEGASIIIVKPATQYLDILYQASERFNVPIIGYQVSGEYKMLCSENLEKVLESIMCIKRAGAHAVISYATLEIARYLAR</sequence>
<evidence type="ECO:0000256" key="11">
    <source>
        <dbReference type="RuleBase" id="RU004161"/>
    </source>
</evidence>
<comment type="similarity">
    <text evidence="2 11">Belongs to the ALAD family.</text>
</comment>
<dbReference type="NCBIfam" id="NF006762">
    <property type="entry name" value="PRK09283.1"/>
    <property type="match status" value="1"/>
</dbReference>
<evidence type="ECO:0000256" key="1">
    <source>
        <dbReference type="ARBA" id="ARBA00004694"/>
    </source>
</evidence>
<reference evidence="12 13" key="1">
    <citation type="journal article" date="2013" name="PLoS ONE">
        <title>Bacterial endosymbiosis in a chordate host: long-term co-evolution and conservation of secondary metabolism.</title>
        <authorList>
            <person name="Kwan J.C."/>
            <person name="Schmidt E.W."/>
        </authorList>
    </citation>
    <scope>NUCLEOTIDE SEQUENCE [LARGE SCALE GENOMIC DNA]</scope>
    <source>
        <strain evidence="13">L6</strain>
    </source>
</reference>
<comment type="caution">
    <text evidence="12">The sequence shown here is derived from an EMBL/GenBank/DDBJ whole genome shotgun (WGS) entry which is preliminary data.</text>
</comment>
<dbReference type="InterPro" id="IPR001731">
    <property type="entry name" value="ALAD"/>
</dbReference>
<dbReference type="Proteomes" id="UP000018951">
    <property type="component" value="Unassembled WGS sequence"/>
</dbReference>
<protein>
    <recommendedName>
        <fullName evidence="4">Delta-aminolevulinic acid dehydratase</fullName>
        <ecNumber evidence="3">4.2.1.24</ecNumber>
    </recommendedName>
    <alternativeName>
        <fullName evidence="8">Porphobilinogen synthase</fullName>
    </alternativeName>
</protein>
<evidence type="ECO:0000256" key="10">
    <source>
        <dbReference type="PIRSR" id="PIRSR001415-1"/>
    </source>
</evidence>
<evidence type="ECO:0000256" key="4">
    <source>
        <dbReference type="ARBA" id="ARBA00020771"/>
    </source>
</evidence>
<evidence type="ECO:0000256" key="7">
    <source>
        <dbReference type="ARBA" id="ARBA00023244"/>
    </source>
</evidence>
<dbReference type="PATRIC" id="fig|1401685.3.peg.346"/>
<dbReference type="EMBL" id="AXCJ01000001">
    <property type="protein sequence ID" value="ETO91932.1"/>
    <property type="molecule type" value="Genomic_DNA"/>
</dbReference>
<dbReference type="PANTHER" id="PTHR11458:SF0">
    <property type="entry name" value="DELTA-AMINOLEVULINIC ACID DEHYDRATASE"/>
    <property type="match status" value="1"/>
</dbReference>
<dbReference type="PANTHER" id="PTHR11458">
    <property type="entry name" value="DELTA-AMINOLEVULINIC ACID DEHYDRATASE"/>
    <property type="match status" value="1"/>
</dbReference>
<dbReference type="GO" id="GO:0008270">
    <property type="term" value="F:zinc ion binding"/>
    <property type="evidence" value="ECO:0007669"/>
    <property type="project" value="TreeGrafter"/>
</dbReference>
<dbReference type="GO" id="GO:0006782">
    <property type="term" value="P:protoporphyrinogen IX biosynthetic process"/>
    <property type="evidence" value="ECO:0007669"/>
    <property type="project" value="UniProtKB-UniPathway"/>
</dbReference>
<evidence type="ECO:0000256" key="5">
    <source>
        <dbReference type="ARBA" id="ARBA00023133"/>
    </source>
</evidence>
<dbReference type="GO" id="GO:0005829">
    <property type="term" value="C:cytosol"/>
    <property type="evidence" value="ECO:0007669"/>
    <property type="project" value="TreeGrafter"/>
</dbReference>
<evidence type="ECO:0000256" key="3">
    <source>
        <dbReference type="ARBA" id="ARBA00012053"/>
    </source>
</evidence>
<dbReference type="Gene3D" id="3.20.20.70">
    <property type="entry name" value="Aldolase class I"/>
    <property type="match status" value="1"/>
</dbReference>
<dbReference type="SMART" id="SM01004">
    <property type="entry name" value="ALAD"/>
    <property type="match status" value="1"/>
</dbReference>
<dbReference type="Pfam" id="PF00490">
    <property type="entry name" value="ALAD"/>
    <property type="match status" value="1"/>
</dbReference>
<evidence type="ECO:0000313" key="12">
    <source>
        <dbReference type="EMBL" id="ETO91932.1"/>
    </source>
</evidence>
<evidence type="ECO:0000256" key="2">
    <source>
        <dbReference type="ARBA" id="ARBA00008055"/>
    </source>
</evidence>
<dbReference type="GO" id="GO:0004655">
    <property type="term" value="F:porphobilinogen synthase activity"/>
    <property type="evidence" value="ECO:0007669"/>
    <property type="project" value="UniProtKB-EC"/>
</dbReference>
<feature type="active site" description="Schiff-base intermediate with substrate" evidence="10">
    <location>
        <position position="180"/>
    </location>
</feature>
<dbReference type="PRINTS" id="PR00144">
    <property type="entry name" value="DALDHYDRTASE"/>
</dbReference>
<name>W2V2N9_9RICK</name>
<evidence type="ECO:0000256" key="9">
    <source>
        <dbReference type="ARBA" id="ARBA00047651"/>
    </source>
</evidence>
<accession>W2V2N9</accession>
<evidence type="ECO:0000256" key="8">
    <source>
        <dbReference type="ARBA" id="ARBA00032837"/>
    </source>
</evidence>
<organism evidence="12 13">
    <name type="scientific">Candidatus Xenolissoclinum pacificiensis L6</name>
    <dbReference type="NCBI Taxonomy" id="1401685"/>
    <lineage>
        <taxon>Bacteria</taxon>
        <taxon>Pseudomonadati</taxon>
        <taxon>Pseudomonadota</taxon>
        <taxon>Alphaproteobacteria</taxon>
        <taxon>Rickettsiales</taxon>
        <taxon>Anaplasmataceae</taxon>
        <taxon>Candidatus Xenolissoclinum</taxon>
    </lineage>
</organism>
<gene>
    <name evidence="12" type="primary">hemB</name>
    <name evidence="12" type="ORF">P857_1112</name>
</gene>
<proteinExistence type="inferred from homology"/>
<dbReference type="UniPathway" id="UPA00251">
    <property type="reaction ID" value="UER00318"/>
</dbReference>
<dbReference type="AlphaFoldDB" id="W2V2N9"/>
<comment type="catalytic activity">
    <reaction evidence="9">
        <text>2 5-aminolevulinate = porphobilinogen + 2 H2O + H(+)</text>
        <dbReference type="Rhea" id="RHEA:24064"/>
        <dbReference type="ChEBI" id="CHEBI:15377"/>
        <dbReference type="ChEBI" id="CHEBI:15378"/>
        <dbReference type="ChEBI" id="CHEBI:58126"/>
        <dbReference type="ChEBI" id="CHEBI:356416"/>
        <dbReference type="EC" id="4.2.1.24"/>
    </reaction>
</comment>
<evidence type="ECO:0000313" key="13">
    <source>
        <dbReference type="Proteomes" id="UP000018951"/>
    </source>
</evidence>
<keyword evidence="5" id="KW-0350">Heme biosynthesis</keyword>
<keyword evidence="7" id="KW-0627">Porphyrin biosynthesis</keyword>
<evidence type="ECO:0000256" key="6">
    <source>
        <dbReference type="ARBA" id="ARBA00023239"/>
    </source>
</evidence>